<evidence type="ECO:0000256" key="3">
    <source>
        <dbReference type="ARBA" id="ARBA00038493"/>
    </source>
</evidence>
<dbReference type="Proteomes" id="UP001228044">
    <property type="component" value="Unassembled WGS sequence"/>
</dbReference>
<dbReference type="EMBL" id="JAUHHC010000005">
    <property type="protein sequence ID" value="MDN3922536.1"/>
    <property type="molecule type" value="Genomic_DNA"/>
</dbReference>
<feature type="signal peptide" evidence="4">
    <location>
        <begin position="1"/>
        <end position="48"/>
    </location>
</feature>
<feature type="domain" description="DJ-1/PfpI" evidence="5">
    <location>
        <begin position="83"/>
        <end position="280"/>
    </location>
</feature>
<dbReference type="SUPFAM" id="SSF52317">
    <property type="entry name" value="Class I glutamine amidotransferase-like"/>
    <property type="match status" value="1"/>
</dbReference>
<feature type="chain" id="PRO_5045329724" evidence="4">
    <location>
        <begin position="49"/>
        <end position="293"/>
    </location>
</feature>
<keyword evidence="6" id="KW-0315">Glutamine amidotransferase</keyword>
<evidence type="ECO:0000259" key="5">
    <source>
        <dbReference type="Pfam" id="PF01965"/>
    </source>
</evidence>
<evidence type="ECO:0000256" key="2">
    <source>
        <dbReference type="ARBA" id="ARBA00023239"/>
    </source>
</evidence>
<accession>A0ABT8DWM0</accession>
<dbReference type="InterPro" id="IPR002818">
    <property type="entry name" value="DJ-1/PfpI"/>
</dbReference>
<keyword evidence="1" id="KW-0346">Stress response</keyword>
<evidence type="ECO:0000256" key="1">
    <source>
        <dbReference type="ARBA" id="ARBA00023016"/>
    </source>
</evidence>
<reference evidence="6 7" key="1">
    <citation type="submission" date="2023-06" db="EMBL/GenBank/DDBJ databases">
        <title>Pelomonas sp. PFR6 16S ribosomal RNA gene Genome sequencing and assembly.</title>
        <authorList>
            <person name="Woo H."/>
        </authorList>
    </citation>
    <scope>NUCLEOTIDE SEQUENCE [LARGE SCALE GENOMIC DNA]</scope>
    <source>
        <strain evidence="6 7">PFR6</strain>
    </source>
</reference>
<dbReference type="CDD" id="cd03141">
    <property type="entry name" value="GATase1_Hsp31_like"/>
    <property type="match status" value="1"/>
</dbReference>
<dbReference type="InterPro" id="IPR029062">
    <property type="entry name" value="Class_I_gatase-like"/>
</dbReference>
<protein>
    <submittedName>
        <fullName evidence="6">Type 1 glutamine amidotransferase domain-containing protein</fullName>
    </submittedName>
</protein>
<name>A0ABT8DWM0_9BURK</name>
<keyword evidence="4" id="KW-0732">Signal</keyword>
<evidence type="ECO:0000313" key="6">
    <source>
        <dbReference type="EMBL" id="MDN3922536.1"/>
    </source>
</evidence>
<organism evidence="6 7">
    <name type="scientific">Roseateles violae</name>
    <dbReference type="NCBI Taxonomy" id="3058042"/>
    <lineage>
        <taxon>Bacteria</taxon>
        <taxon>Pseudomonadati</taxon>
        <taxon>Pseudomonadota</taxon>
        <taxon>Betaproteobacteria</taxon>
        <taxon>Burkholderiales</taxon>
        <taxon>Sphaerotilaceae</taxon>
        <taxon>Roseateles</taxon>
    </lineage>
</organism>
<dbReference type="Gene3D" id="3.40.50.880">
    <property type="match status" value="1"/>
</dbReference>
<comment type="caution">
    <text evidence="6">The sequence shown here is derived from an EMBL/GenBank/DDBJ whole genome shotgun (WGS) entry which is preliminary data.</text>
</comment>
<dbReference type="PANTHER" id="PTHR48094">
    <property type="entry name" value="PROTEIN/NUCLEIC ACID DEGLYCASE DJ-1-RELATED"/>
    <property type="match status" value="1"/>
</dbReference>
<keyword evidence="7" id="KW-1185">Reference proteome</keyword>
<keyword evidence="2" id="KW-0456">Lyase</keyword>
<proteinExistence type="inferred from homology"/>
<comment type="similarity">
    <text evidence="3">Belongs to the peptidase C56 family. HSP31-like subfamily.</text>
</comment>
<dbReference type="RefSeq" id="WP_290360837.1">
    <property type="nucleotide sequence ID" value="NZ_JAUHHC010000005.1"/>
</dbReference>
<dbReference type="InterPro" id="IPR050325">
    <property type="entry name" value="Prot/Nucl_acid_deglycase"/>
</dbReference>
<sequence length="293" mass="31673">MKASAEHPFPQSRGPVARLSTTVMTFIWNSLAALTAAAWLAAPGPAQAQTQAPESAPAKRVLIVVTNHADYPSREDKTGLWLTELTHFWDVLQEAGIAMHIASPAGGKSPLDERSLSAFYLDDAARSHLRDPAFMDRLQHTLRAADLDPPNYSAIYFTGGHGTMWDFRDAPDLKQLSEAIYSQGGIVSAVCHGNAALVQLRGPDGQPLIAGRRVTGFSNFEERLAGVRDQVPFLLEDALVAAGAKYEKAWIPFTSFALTDGRIVTGQNPQSGKAVGLQVLTLLRAQQSKSDNK</sequence>
<dbReference type="Pfam" id="PF01965">
    <property type="entry name" value="DJ-1_PfpI"/>
    <property type="match status" value="1"/>
</dbReference>
<evidence type="ECO:0000256" key="4">
    <source>
        <dbReference type="SAM" id="SignalP"/>
    </source>
</evidence>
<gene>
    <name evidence="6" type="ORF">QWJ38_19775</name>
</gene>
<dbReference type="PANTHER" id="PTHR48094:SF11">
    <property type="entry name" value="GLUTATHIONE-INDEPENDENT GLYOXALASE HSP31-RELATED"/>
    <property type="match status" value="1"/>
</dbReference>
<evidence type="ECO:0000313" key="7">
    <source>
        <dbReference type="Proteomes" id="UP001228044"/>
    </source>
</evidence>